<name>A0A837J7W5_9BACT</name>
<feature type="transmembrane region" description="Helical" evidence="1">
    <location>
        <begin position="7"/>
        <end position="29"/>
    </location>
</feature>
<proteinExistence type="predicted"/>
<dbReference type="EMBL" id="JAIS01000030">
    <property type="protein sequence ID" value="KLE02291.1"/>
    <property type="molecule type" value="Genomic_DNA"/>
</dbReference>
<keyword evidence="1" id="KW-0812">Transmembrane</keyword>
<reference evidence="2 3" key="1">
    <citation type="submission" date="2014-01" db="EMBL/GenBank/DDBJ databases">
        <title>Development of a Comparative Genomic Fingerprinting Assay for High Resolution Genotyping of Arcobacter butzleri.</title>
        <authorList>
            <person name="Webb A.L."/>
            <person name="Inglis G.D."/>
            <person name="Kruczkiewicz P."/>
            <person name="Selinger L.B."/>
            <person name="Taboada E.N."/>
        </authorList>
    </citation>
    <scope>NUCLEOTIDE SEQUENCE [LARGE SCALE GENOMIC DNA]</scope>
    <source>
        <strain evidence="2 3">L351</strain>
    </source>
</reference>
<keyword evidence="1" id="KW-0472">Membrane</keyword>
<accession>A0A837J7W5</accession>
<keyword evidence="1" id="KW-1133">Transmembrane helix</keyword>
<protein>
    <submittedName>
        <fullName evidence="2">Uncharacterized protein</fullName>
    </submittedName>
</protein>
<evidence type="ECO:0000313" key="3">
    <source>
        <dbReference type="Proteomes" id="UP000035526"/>
    </source>
</evidence>
<organism evidence="2 3">
    <name type="scientific">Aliarcobacter butzleri L351</name>
    <dbReference type="NCBI Taxonomy" id="1447259"/>
    <lineage>
        <taxon>Bacteria</taxon>
        <taxon>Pseudomonadati</taxon>
        <taxon>Campylobacterota</taxon>
        <taxon>Epsilonproteobacteria</taxon>
        <taxon>Campylobacterales</taxon>
        <taxon>Arcobacteraceae</taxon>
        <taxon>Aliarcobacter</taxon>
    </lineage>
</organism>
<dbReference type="Proteomes" id="UP000035526">
    <property type="component" value="Unassembled WGS sequence"/>
</dbReference>
<sequence length="103" mass="11837">MTSFIDFLGMTPFILIILGILLIVLQFYVEYESSGALGKDNAKKRRDEIITKYQEQKDKGEISLYGRIALCLELFFKSRILYKIGLILFCIGILLIIIIETII</sequence>
<dbReference type="AlphaFoldDB" id="A0A837J7W5"/>
<evidence type="ECO:0000256" key="1">
    <source>
        <dbReference type="SAM" id="Phobius"/>
    </source>
</evidence>
<comment type="caution">
    <text evidence="2">The sequence shown here is derived from an EMBL/GenBank/DDBJ whole genome shotgun (WGS) entry which is preliminary data.</text>
</comment>
<evidence type="ECO:0000313" key="2">
    <source>
        <dbReference type="EMBL" id="KLE02291.1"/>
    </source>
</evidence>
<feature type="transmembrane region" description="Helical" evidence="1">
    <location>
        <begin position="80"/>
        <end position="99"/>
    </location>
</feature>
<dbReference type="RefSeq" id="WP_046991253.1">
    <property type="nucleotide sequence ID" value="NZ_JAIS01000030.1"/>
</dbReference>
<gene>
    <name evidence="2" type="ORF">AF76_02700</name>
</gene>